<accession>A0AAW1RNH8</accession>
<organism evidence="1 2">
    <name type="scientific">Apatococcus lobatus</name>
    <dbReference type="NCBI Taxonomy" id="904363"/>
    <lineage>
        <taxon>Eukaryota</taxon>
        <taxon>Viridiplantae</taxon>
        <taxon>Chlorophyta</taxon>
        <taxon>core chlorophytes</taxon>
        <taxon>Trebouxiophyceae</taxon>
        <taxon>Chlorellales</taxon>
        <taxon>Chlorellaceae</taxon>
        <taxon>Apatococcus</taxon>
    </lineage>
</organism>
<dbReference type="EMBL" id="JALJOS010000008">
    <property type="protein sequence ID" value="KAK9835620.1"/>
    <property type="molecule type" value="Genomic_DNA"/>
</dbReference>
<sequence length="91" mass="9775">MSSLLRQQKLLSFASGLVTAGVGYVATQRLIWRSAADLADVSPGPPPHAQSQQPTVMWLGPHAKAFLVQKSNQTVDAVFCPLIKALSDRGF</sequence>
<protein>
    <submittedName>
        <fullName evidence="1">Uncharacterized protein</fullName>
    </submittedName>
</protein>
<reference evidence="1 2" key="1">
    <citation type="journal article" date="2024" name="Nat. Commun.">
        <title>Phylogenomics reveals the evolutionary origins of lichenization in chlorophyte algae.</title>
        <authorList>
            <person name="Puginier C."/>
            <person name="Libourel C."/>
            <person name="Otte J."/>
            <person name="Skaloud P."/>
            <person name="Haon M."/>
            <person name="Grisel S."/>
            <person name="Petersen M."/>
            <person name="Berrin J.G."/>
            <person name="Delaux P.M."/>
            <person name="Dal Grande F."/>
            <person name="Keller J."/>
        </authorList>
    </citation>
    <scope>NUCLEOTIDE SEQUENCE [LARGE SCALE GENOMIC DNA]</scope>
    <source>
        <strain evidence="1 2">SAG 2145</strain>
    </source>
</reference>
<gene>
    <name evidence="1" type="ORF">WJX74_004381</name>
</gene>
<name>A0AAW1RNH8_9CHLO</name>
<dbReference type="AlphaFoldDB" id="A0AAW1RNH8"/>
<proteinExistence type="predicted"/>
<evidence type="ECO:0000313" key="1">
    <source>
        <dbReference type="EMBL" id="KAK9835620.1"/>
    </source>
</evidence>
<comment type="caution">
    <text evidence="1">The sequence shown here is derived from an EMBL/GenBank/DDBJ whole genome shotgun (WGS) entry which is preliminary data.</text>
</comment>
<evidence type="ECO:0000313" key="2">
    <source>
        <dbReference type="Proteomes" id="UP001438707"/>
    </source>
</evidence>
<dbReference type="Proteomes" id="UP001438707">
    <property type="component" value="Unassembled WGS sequence"/>
</dbReference>
<keyword evidence="2" id="KW-1185">Reference proteome</keyword>